<dbReference type="AlphaFoldDB" id="A0AB33K048"/>
<protein>
    <submittedName>
        <fullName evidence="1">Uncharacterized protein</fullName>
    </submittedName>
</protein>
<sequence length="102" mass="11168">MDSALPFLNRRAATSRAVNNRAEPPTTAQTSCMEEKFIAAWASAFRSSGQRRVRRAERRVGDGAAAEGPSVPVRDGRYTCAARRYRVQGACMLPEVTNHLSA</sequence>
<proteinExistence type="predicted"/>
<dbReference type="EMBL" id="AP035881">
    <property type="protein sequence ID" value="BFP48182.1"/>
    <property type="molecule type" value="Genomic_DNA"/>
</dbReference>
<reference evidence="1" key="1">
    <citation type="submission" date="2024-07" db="EMBL/GenBank/DDBJ databases">
        <title>Complete genome sequences of cellulolytic bacteria, Kitasatospora sp. CMC57 and Streptomyces sp. CMC78, isolated from Japanese agricultural soil.</title>
        <authorList>
            <person name="Hashimoto T."/>
            <person name="Ito M."/>
            <person name="Iwamoto M."/>
            <person name="Fukahori D."/>
            <person name="Shoda T."/>
            <person name="Sakoda M."/>
            <person name="Morohoshi T."/>
            <person name="Mitsuboshi M."/>
            <person name="Nishizawa T."/>
        </authorList>
    </citation>
    <scope>NUCLEOTIDE SEQUENCE</scope>
    <source>
        <strain evidence="1">CMC57</strain>
    </source>
</reference>
<organism evidence="1">
    <name type="scientific">Kitasatospora sp. CMC57</name>
    <dbReference type="NCBI Taxonomy" id="3231513"/>
    <lineage>
        <taxon>Bacteria</taxon>
        <taxon>Bacillati</taxon>
        <taxon>Actinomycetota</taxon>
        <taxon>Actinomycetes</taxon>
        <taxon>Kitasatosporales</taxon>
        <taxon>Streptomycetaceae</taxon>
        <taxon>Kitasatospora</taxon>
    </lineage>
</organism>
<accession>A0AB33K048</accession>
<evidence type="ECO:0000313" key="1">
    <source>
        <dbReference type="EMBL" id="BFP48182.1"/>
    </source>
</evidence>
<gene>
    <name evidence="1" type="ORF">KCMC57_45500</name>
</gene>
<name>A0AB33K048_9ACTN</name>